<evidence type="ECO:0000256" key="2">
    <source>
        <dbReference type="ARBA" id="ARBA00006459"/>
    </source>
</evidence>
<evidence type="ECO:0000256" key="5">
    <source>
        <dbReference type="ARBA" id="ARBA00022989"/>
    </source>
</evidence>
<evidence type="ECO:0000256" key="12">
    <source>
        <dbReference type="SAM" id="Phobius"/>
    </source>
</evidence>
<evidence type="ECO:0000256" key="6">
    <source>
        <dbReference type="ARBA" id="ARBA00023136"/>
    </source>
</evidence>
<evidence type="ECO:0000256" key="10">
    <source>
        <dbReference type="RuleBase" id="RU003732"/>
    </source>
</evidence>
<organism evidence="13 14">
    <name type="scientific">Rotaria magnacalcarata</name>
    <dbReference type="NCBI Taxonomy" id="392030"/>
    <lineage>
        <taxon>Eukaryota</taxon>
        <taxon>Metazoa</taxon>
        <taxon>Spiralia</taxon>
        <taxon>Gnathifera</taxon>
        <taxon>Rotifera</taxon>
        <taxon>Eurotatoria</taxon>
        <taxon>Bdelloidea</taxon>
        <taxon>Philodinida</taxon>
        <taxon>Philodinidae</taxon>
        <taxon>Rotaria</taxon>
    </lineage>
</organism>
<dbReference type="PROSITE" id="PS00610">
    <property type="entry name" value="NA_NEUROTRAN_SYMP_1"/>
    <property type="match status" value="1"/>
</dbReference>
<feature type="transmembrane region" description="Helical" evidence="12">
    <location>
        <begin position="127"/>
        <end position="159"/>
    </location>
</feature>
<dbReference type="GO" id="GO:0015179">
    <property type="term" value="F:L-amino acid transmembrane transporter activity"/>
    <property type="evidence" value="ECO:0007669"/>
    <property type="project" value="TreeGrafter"/>
</dbReference>
<evidence type="ECO:0000256" key="8">
    <source>
        <dbReference type="PIRSR" id="PIRSR600175-1"/>
    </source>
</evidence>
<keyword evidence="6 12" id="KW-0472">Membrane</keyword>
<feature type="binding site" evidence="8">
    <location>
        <position position="52"/>
    </location>
    <ligand>
        <name>Na(+)</name>
        <dbReference type="ChEBI" id="CHEBI:29101"/>
        <label>1</label>
    </ligand>
</feature>
<feature type="transmembrane region" description="Helical" evidence="12">
    <location>
        <begin position="529"/>
        <end position="553"/>
    </location>
</feature>
<evidence type="ECO:0000256" key="11">
    <source>
        <dbReference type="SAM" id="MobiDB-lite"/>
    </source>
</evidence>
<feature type="transmembrane region" description="Helical" evidence="12">
    <location>
        <begin position="457"/>
        <end position="482"/>
    </location>
</feature>
<feature type="transmembrane region" description="Helical" evidence="12">
    <location>
        <begin position="320"/>
        <end position="343"/>
    </location>
</feature>
<name>A0A819XUS1_9BILA</name>
<dbReference type="PANTHER" id="PTHR11616">
    <property type="entry name" value="SODIUM/CHLORIDE DEPENDENT TRANSPORTER"/>
    <property type="match status" value="1"/>
</dbReference>
<keyword evidence="14" id="KW-1185">Reference proteome</keyword>
<evidence type="ECO:0000313" key="13">
    <source>
        <dbReference type="EMBL" id="CAF4146276.1"/>
    </source>
</evidence>
<feature type="transmembrane region" description="Helical" evidence="12">
    <location>
        <begin position="247"/>
        <end position="268"/>
    </location>
</feature>
<gene>
    <name evidence="13" type="ORF">OVN521_LOCUS23346</name>
</gene>
<feature type="transmembrane region" description="Helical" evidence="12">
    <location>
        <begin position="416"/>
        <end position="436"/>
    </location>
</feature>
<keyword evidence="10" id="KW-0769">Symport</keyword>
<comment type="subcellular location">
    <subcellularLocation>
        <location evidence="1">Membrane</location>
        <topology evidence="1">Multi-pass membrane protein</topology>
    </subcellularLocation>
</comment>
<feature type="compositionally biased region" description="Polar residues" evidence="11">
    <location>
        <begin position="12"/>
        <end position="27"/>
    </location>
</feature>
<dbReference type="AlphaFoldDB" id="A0A819XUS1"/>
<dbReference type="GO" id="GO:0046872">
    <property type="term" value="F:metal ion binding"/>
    <property type="evidence" value="ECO:0007669"/>
    <property type="project" value="UniProtKB-KW"/>
</dbReference>
<comment type="caution">
    <text evidence="13">The sequence shown here is derived from an EMBL/GenBank/DDBJ whole genome shotgun (WGS) entry which is preliminary data.</text>
</comment>
<evidence type="ECO:0000256" key="9">
    <source>
        <dbReference type="PIRSR" id="PIRSR600175-2"/>
    </source>
</evidence>
<evidence type="ECO:0000256" key="1">
    <source>
        <dbReference type="ARBA" id="ARBA00004141"/>
    </source>
</evidence>
<feature type="transmembrane region" description="Helical" evidence="12">
    <location>
        <begin position="573"/>
        <end position="598"/>
    </location>
</feature>
<sequence length="685" mass="77224">MINNILSRFRRSNNTVTSSETNAPPKTTSEDEEHHEWDRPIEFVLSLISNSVGLGNVWRFPYLAARSGGGAFLIPYFILYFLIGAPIYYLELALGQFSSRGPATAFILAKGWQGKLLGNKRVLNPSLIFSGVGFAMIINSVLCMLYYNVVIAWALFYFISSFRKRLLWSDCGHWWNTALCFVPGDRGTTYTINGTTFNCTKLQYQNISQYHCTAINLTGRVTATEEFYYNLLLQKSKSFDDFGTPTLYMALSLLVSWIIVCLCIIKGVKTSGKVAYFTAIFPYVVLLILIIYTSTLSGAVDGVKFYIIPKWELVGDFKTWQAAASQVFFSLGLSFGSLMAYSASNKFNNNFFRQMCIVVSCDCLTGVFAGFAVFATIGFLAKALNETVEKYAASSGPGLAFITYPEAISNMPASPFFAIIFFLMLLALGLGSQFALTDVPITSLVELFPRLKKQRPIAVVITCVVSYLISITFTCPGGIYFFELLQEYSANTSMLVVGFFEVIVISYIYGFNRFMNDVQMMLNKRAAEYYLFLTWYISAPLLIIIITITKLISAEPIKLGAGGGFPDYIFPRWSTILGWFIFVFCIIPIPLVFLVNYIKECLFLRAEKRIQINVPKPIYLHALTENNSPREDWGPKRKQNQIGLYERKKEAFYNHGISSFNDSIPLQILTGDSDRKKELSNNEQY</sequence>
<dbReference type="InterPro" id="IPR037272">
    <property type="entry name" value="SNS_sf"/>
</dbReference>
<dbReference type="GO" id="GO:0005886">
    <property type="term" value="C:plasma membrane"/>
    <property type="evidence" value="ECO:0007669"/>
    <property type="project" value="TreeGrafter"/>
</dbReference>
<feature type="transmembrane region" description="Helical" evidence="12">
    <location>
        <begin position="355"/>
        <end position="381"/>
    </location>
</feature>
<feature type="transmembrane region" description="Helical" evidence="12">
    <location>
        <begin position="488"/>
        <end position="509"/>
    </location>
</feature>
<feature type="binding site" evidence="8">
    <location>
        <position position="330"/>
    </location>
    <ligand>
        <name>Na(+)</name>
        <dbReference type="ChEBI" id="CHEBI:29101"/>
        <label>1</label>
    </ligand>
</feature>
<feature type="binding site" evidence="8">
    <location>
        <position position="428"/>
    </location>
    <ligand>
        <name>Na(+)</name>
        <dbReference type="ChEBI" id="CHEBI:29101"/>
        <label>1</label>
    </ligand>
</feature>
<keyword evidence="9" id="KW-1015">Disulfide bond</keyword>
<dbReference type="SUPFAM" id="SSF161070">
    <property type="entry name" value="SNF-like"/>
    <property type="match status" value="1"/>
</dbReference>
<keyword evidence="7" id="KW-0325">Glycoprotein</keyword>
<evidence type="ECO:0000256" key="3">
    <source>
        <dbReference type="ARBA" id="ARBA00022448"/>
    </source>
</evidence>
<dbReference type="Pfam" id="PF00209">
    <property type="entry name" value="SNF"/>
    <property type="match status" value="1"/>
</dbReference>
<dbReference type="PROSITE" id="PS50267">
    <property type="entry name" value="NA_NEUROTRAN_SYMP_3"/>
    <property type="match status" value="1"/>
</dbReference>
<keyword evidence="3 10" id="KW-0813">Transport</keyword>
<keyword evidence="8" id="KW-0479">Metal-binding</keyword>
<dbReference type="PRINTS" id="PR00176">
    <property type="entry name" value="NANEUSMPORT"/>
</dbReference>
<reference evidence="13" key="1">
    <citation type="submission" date="2021-02" db="EMBL/GenBank/DDBJ databases">
        <authorList>
            <person name="Nowell W R."/>
        </authorList>
    </citation>
    <scope>NUCLEOTIDE SEQUENCE</scope>
</reference>
<dbReference type="EMBL" id="CAJOBG010005273">
    <property type="protein sequence ID" value="CAF4146276.1"/>
    <property type="molecule type" value="Genomic_DNA"/>
</dbReference>
<dbReference type="GO" id="GO:0005283">
    <property type="term" value="F:amino acid:sodium symporter activity"/>
    <property type="evidence" value="ECO:0007669"/>
    <property type="project" value="TreeGrafter"/>
</dbReference>
<dbReference type="GO" id="GO:0089718">
    <property type="term" value="P:amino acid import across plasma membrane"/>
    <property type="evidence" value="ECO:0007669"/>
    <property type="project" value="TreeGrafter"/>
</dbReference>
<feature type="region of interest" description="Disordered" evidence="11">
    <location>
        <begin position="12"/>
        <end position="35"/>
    </location>
</feature>
<comment type="similarity">
    <text evidence="2 10">Belongs to the sodium:neurotransmitter symporter (SNF) (TC 2.A.22) family.</text>
</comment>
<protein>
    <recommendedName>
        <fullName evidence="10">Transporter</fullName>
    </recommendedName>
</protein>
<proteinExistence type="inferred from homology"/>
<evidence type="ECO:0000313" key="14">
    <source>
        <dbReference type="Proteomes" id="UP000663866"/>
    </source>
</evidence>
<keyword evidence="5 12" id="KW-1133">Transmembrane helix</keyword>
<feature type="binding site" evidence="8">
    <location>
        <position position="56"/>
    </location>
    <ligand>
        <name>Na(+)</name>
        <dbReference type="ChEBI" id="CHEBI:29101"/>
        <label>1</label>
    </ligand>
</feature>
<keyword evidence="4 10" id="KW-0812">Transmembrane</keyword>
<feature type="binding site" evidence="8">
    <location>
        <position position="432"/>
    </location>
    <ligand>
        <name>Na(+)</name>
        <dbReference type="ChEBI" id="CHEBI:29101"/>
        <label>1</label>
    </ligand>
</feature>
<feature type="transmembrane region" description="Helical" evidence="12">
    <location>
        <begin position="280"/>
        <end position="300"/>
    </location>
</feature>
<accession>A0A819XUS1</accession>
<dbReference type="Proteomes" id="UP000663866">
    <property type="component" value="Unassembled WGS sequence"/>
</dbReference>
<keyword evidence="8" id="KW-0915">Sodium</keyword>
<feature type="disulfide bond" evidence="9">
    <location>
        <begin position="171"/>
        <end position="180"/>
    </location>
</feature>
<dbReference type="PANTHER" id="PTHR11616:SF321">
    <property type="entry name" value="SODIUM-DEPENDENT NUTRIENT AMINO ACID TRANSPORTER 1-RELATED"/>
    <property type="match status" value="1"/>
</dbReference>
<dbReference type="InterPro" id="IPR000175">
    <property type="entry name" value="Na/ntran_symport"/>
</dbReference>
<feature type="transmembrane region" description="Helical" evidence="12">
    <location>
        <begin position="70"/>
        <end position="90"/>
    </location>
</feature>
<evidence type="ECO:0000256" key="7">
    <source>
        <dbReference type="ARBA" id="ARBA00023180"/>
    </source>
</evidence>
<evidence type="ECO:0000256" key="4">
    <source>
        <dbReference type="ARBA" id="ARBA00022692"/>
    </source>
</evidence>